<evidence type="ECO:0000313" key="2">
    <source>
        <dbReference type="Proteomes" id="UP000261325"/>
    </source>
</evidence>
<dbReference type="AlphaFoldDB" id="A0A3B8WKB4"/>
<reference evidence="1 2" key="1">
    <citation type="journal article" date="2018" name="Nat. Biotechnol.">
        <title>A standardized bacterial taxonomy based on genome phylogeny substantially revises the tree of life.</title>
        <authorList>
            <person name="Parks D.H."/>
            <person name="Chuvochina M."/>
            <person name="Waite D.W."/>
            <person name="Rinke C."/>
            <person name="Skarshewski A."/>
            <person name="Chaumeil P.A."/>
            <person name="Hugenholtz P."/>
        </authorList>
    </citation>
    <scope>NUCLEOTIDE SEQUENCE [LARGE SCALE GENOMIC DNA]</scope>
    <source>
        <strain evidence="1">UBA9049</strain>
    </source>
</reference>
<dbReference type="InterPro" id="IPR044925">
    <property type="entry name" value="His-Me_finger_sf"/>
</dbReference>
<dbReference type="SUPFAM" id="SSF54060">
    <property type="entry name" value="His-Me finger endonucleases"/>
    <property type="match status" value="1"/>
</dbReference>
<organism evidence="1 2">
    <name type="scientific">Marinobacter nauticus</name>
    <name type="common">Marinobacter hydrocarbonoclasticus</name>
    <name type="synonym">Marinobacter aquaeolei</name>
    <dbReference type="NCBI Taxonomy" id="2743"/>
    <lineage>
        <taxon>Bacteria</taxon>
        <taxon>Pseudomonadati</taxon>
        <taxon>Pseudomonadota</taxon>
        <taxon>Gammaproteobacteria</taxon>
        <taxon>Pseudomonadales</taxon>
        <taxon>Marinobacteraceae</taxon>
        <taxon>Marinobacter</taxon>
    </lineage>
</organism>
<dbReference type="EMBL" id="DLYI01000313">
    <property type="protein sequence ID" value="HAC30689.1"/>
    <property type="molecule type" value="Genomic_DNA"/>
</dbReference>
<protein>
    <submittedName>
        <fullName evidence="1">Uncharacterized protein</fullName>
    </submittedName>
</protein>
<sequence length="93" mass="10518">MAATKKSKRNIEDDYSRTIARFMEKVAIQHGGGCWEWLAGKDKDGYGSFQYGGPRGEQKFEKRRAHRVSFDLFCGGLPEGMLVCHRCDNPSCV</sequence>
<feature type="non-terminal residue" evidence="1">
    <location>
        <position position="93"/>
    </location>
</feature>
<accession>A0A3B8WKB4</accession>
<dbReference type="Proteomes" id="UP000261325">
    <property type="component" value="Unassembled WGS sequence"/>
</dbReference>
<gene>
    <name evidence="1" type="ORF">DCF82_23225</name>
</gene>
<evidence type="ECO:0000313" key="1">
    <source>
        <dbReference type="EMBL" id="HAC30689.1"/>
    </source>
</evidence>
<proteinExistence type="predicted"/>
<name>A0A3B8WKB4_MARNT</name>
<comment type="caution">
    <text evidence="1">The sequence shown here is derived from an EMBL/GenBank/DDBJ whole genome shotgun (WGS) entry which is preliminary data.</text>
</comment>